<keyword evidence="3" id="KW-1185">Reference proteome</keyword>
<dbReference type="AlphaFoldDB" id="A0A7J7XJL7"/>
<gene>
    <name evidence="2" type="ORF">mMyoMyo1_015978</name>
</gene>
<comment type="caution">
    <text evidence="2">The sequence shown here is derived from an EMBL/GenBank/DDBJ whole genome shotgun (WGS) entry which is preliminary data.</text>
</comment>
<feature type="compositionally biased region" description="Basic residues" evidence="1">
    <location>
        <begin position="94"/>
        <end position="107"/>
    </location>
</feature>
<proteinExistence type="predicted"/>
<organism evidence="2 3">
    <name type="scientific">Myotis myotis</name>
    <name type="common">Greater mouse-eared bat</name>
    <name type="synonym">Vespertilio myotis</name>
    <dbReference type="NCBI Taxonomy" id="51298"/>
    <lineage>
        <taxon>Eukaryota</taxon>
        <taxon>Metazoa</taxon>
        <taxon>Chordata</taxon>
        <taxon>Craniata</taxon>
        <taxon>Vertebrata</taxon>
        <taxon>Euteleostomi</taxon>
        <taxon>Mammalia</taxon>
        <taxon>Eutheria</taxon>
        <taxon>Laurasiatheria</taxon>
        <taxon>Chiroptera</taxon>
        <taxon>Yangochiroptera</taxon>
        <taxon>Vespertilionidae</taxon>
        <taxon>Myotis</taxon>
    </lineage>
</organism>
<evidence type="ECO:0000313" key="2">
    <source>
        <dbReference type="EMBL" id="KAF6349844.1"/>
    </source>
</evidence>
<name>A0A7J7XJL7_MYOMY</name>
<accession>A0A7J7XJL7</accession>
<feature type="compositionally biased region" description="Polar residues" evidence="1">
    <location>
        <begin position="82"/>
        <end position="91"/>
    </location>
</feature>
<evidence type="ECO:0000256" key="1">
    <source>
        <dbReference type="SAM" id="MobiDB-lite"/>
    </source>
</evidence>
<protein>
    <submittedName>
        <fullName evidence="2">Polypyrimidine tract binding protein 1</fullName>
    </submittedName>
</protein>
<reference evidence="2 3" key="1">
    <citation type="journal article" date="2020" name="Nature">
        <title>Six reference-quality genomes reveal evolution of bat adaptations.</title>
        <authorList>
            <person name="Jebb D."/>
            <person name="Huang Z."/>
            <person name="Pippel M."/>
            <person name="Hughes G.M."/>
            <person name="Lavrichenko K."/>
            <person name="Devanna P."/>
            <person name="Winkler S."/>
            <person name="Jermiin L.S."/>
            <person name="Skirmuntt E.C."/>
            <person name="Katzourakis A."/>
            <person name="Burkitt-Gray L."/>
            <person name="Ray D.A."/>
            <person name="Sullivan K.A.M."/>
            <person name="Roscito J.G."/>
            <person name="Kirilenko B.M."/>
            <person name="Davalos L.M."/>
            <person name="Corthals A.P."/>
            <person name="Power M.L."/>
            <person name="Jones G."/>
            <person name="Ransome R.D."/>
            <person name="Dechmann D.K.N."/>
            <person name="Locatelli A.G."/>
            <person name="Puechmaille S.J."/>
            <person name="Fedrigo O."/>
            <person name="Jarvis E.D."/>
            <person name="Hiller M."/>
            <person name="Vernes S.C."/>
            <person name="Myers E.W."/>
            <person name="Teeling E.C."/>
        </authorList>
    </citation>
    <scope>NUCLEOTIDE SEQUENCE [LARGE SCALE GENOMIC DNA]</scope>
    <source>
        <strain evidence="2">MMyoMyo1</strain>
        <tissue evidence="2">Flight muscle</tissue>
    </source>
</reference>
<evidence type="ECO:0000313" key="3">
    <source>
        <dbReference type="Proteomes" id="UP000527355"/>
    </source>
</evidence>
<dbReference type="EMBL" id="JABWUV010000006">
    <property type="protein sequence ID" value="KAF6349844.1"/>
    <property type="molecule type" value="Genomic_DNA"/>
</dbReference>
<sequence>MVKGVNVMLPVSQPSSCAPGFQPHQVLVHPCGHHVNSGHPVGVRHRLAKRLFGTAEELGAGGLGPFSSLFCGLARPRKQANFPVTRQSCQPRQDRHRPPHWPHFSKA</sequence>
<dbReference type="Proteomes" id="UP000527355">
    <property type="component" value="Unassembled WGS sequence"/>
</dbReference>
<feature type="region of interest" description="Disordered" evidence="1">
    <location>
        <begin position="82"/>
        <end position="107"/>
    </location>
</feature>